<organism evidence="8 9">
    <name type="scientific">Emiliania huxleyi (strain CCMP1516)</name>
    <dbReference type="NCBI Taxonomy" id="280463"/>
    <lineage>
        <taxon>Eukaryota</taxon>
        <taxon>Haptista</taxon>
        <taxon>Haptophyta</taxon>
        <taxon>Prymnesiophyceae</taxon>
        <taxon>Isochrysidales</taxon>
        <taxon>Noelaerhabdaceae</taxon>
        <taxon>Emiliania</taxon>
    </lineage>
</organism>
<dbReference type="Gene3D" id="3.30.750.24">
    <property type="entry name" value="STAS domain"/>
    <property type="match status" value="1"/>
</dbReference>
<feature type="region of interest" description="Disordered" evidence="5">
    <location>
        <begin position="811"/>
        <end position="841"/>
    </location>
</feature>
<dbReference type="SUPFAM" id="SSF51206">
    <property type="entry name" value="cAMP-binding domain-like"/>
    <property type="match status" value="1"/>
</dbReference>
<dbReference type="PANTHER" id="PTHR43310">
    <property type="entry name" value="SULFATE TRANSPORTER YBAR-RELATED"/>
    <property type="match status" value="1"/>
</dbReference>
<dbReference type="InterPro" id="IPR014710">
    <property type="entry name" value="RmlC-like_jellyroll"/>
</dbReference>
<dbReference type="InterPro" id="IPR000595">
    <property type="entry name" value="cNMP-bd_dom"/>
</dbReference>
<keyword evidence="3 6" id="KW-1133">Transmembrane helix</keyword>
<dbReference type="EnsemblProtists" id="EOD34880">
    <property type="protein sequence ID" value="EOD34880"/>
    <property type="gene ID" value="EMIHUDRAFT_455488"/>
</dbReference>
<name>A0A0D3KGJ5_EMIH1</name>
<evidence type="ECO:0000313" key="9">
    <source>
        <dbReference type="Proteomes" id="UP000013827"/>
    </source>
</evidence>
<keyword evidence="9" id="KW-1185">Reference proteome</keyword>
<accession>A0A0D3KGJ5</accession>
<dbReference type="Pfam" id="PF00916">
    <property type="entry name" value="Sulfate_transp"/>
    <property type="match status" value="1"/>
</dbReference>
<evidence type="ECO:0000256" key="5">
    <source>
        <dbReference type="SAM" id="MobiDB-lite"/>
    </source>
</evidence>
<feature type="transmembrane region" description="Helical" evidence="6">
    <location>
        <begin position="424"/>
        <end position="454"/>
    </location>
</feature>
<dbReference type="HOGENOM" id="CLU_003182_4_1_1"/>
<keyword evidence="4 6" id="KW-0472">Membrane</keyword>
<evidence type="ECO:0000256" key="4">
    <source>
        <dbReference type="ARBA" id="ARBA00023136"/>
    </source>
</evidence>
<reference evidence="9" key="1">
    <citation type="journal article" date="2013" name="Nature">
        <title>Pan genome of the phytoplankton Emiliania underpins its global distribution.</title>
        <authorList>
            <person name="Read B.A."/>
            <person name="Kegel J."/>
            <person name="Klute M.J."/>
            <person name="Kuo A."/>
            <person name="Lefebvre S.C."/>
            <person name="Maumus F."/>
            <person name="Mayer C."/>
            <person name="Miller J."/>
            <person name="Monier A."/>
            <person name="Salamov A."/>
            <person name="Young J."/>
            <person name="Aguilar M."/>
            <person name="Claverie J.M."/>
            <person name="Frickenhaus S."/>
            <person name="Gonzalez K."/>
            <person name="Herman E.K."/>
            <person name="Lin Y.C."/>
            <person name="Napier J."/>
            <person name="Ogata H."/>
            <person name="Sarno A.F."/>
            <person name="Shmutz J."/>
            <person name="Schroeder D."/>
            <person name="de Vargas C."/>
            <person name="Verret F."/>
            <person name="von Dassow P."/>
            <person name="Valentin K."/>
            <person name="Van de Peer Y."/>
            <person name="Wheeler G."/>
            <person name="Dacks J.B."/>
            <person name="Delwiche C.F."/>
            <person name="Dyhrman S.T."/>
            <person name="Glockner G."/>
            <person name="John U."/>
            <person name="Richards T."/>
            <person name="Worden A.Z."/>
            <person name="Zhang X."/>
            <person name="Grigoriev I.V."/>
            <person name="Allen A.E."/>
            <person name="Bidle K."/>
            <person name="Borodovsky M."/>
            <person name="Bowler C."/>
            <person name="Brownlee C."/>
            <person name="Cock J.M."/>
            <person name="Elias M."/>
            <person name="Gladyshev V.N."/>
            <person name="Groth M."/>
            <person name="Guda C."/>
            <person name="Hadaegh A."/>
            <person name="Iglesias-Rodriguez M.D."/>
            <person name="Jenkins J."/>
            <person name="Jones B.M."/>
            <person name="Lawson T."/>
            <person name="Leese F."/>
            <person name="Lindquist E."/>
            <person name="Lobanov A."/>
            <person name="Lomsadze A."/>
            <person name="Malik S.B."/>
            <person name="Marsh M.E."/>
            <person name="Mackinder L."/>
            <person name="Mock T."/>
            <person name="Mueller-Roeber B."/>
            <person name="Pagarete A."/>
            <person name="Parker M."/>
            <person name="Probert I."/>
            <person name="Quesneville H."/>
            <person name="Raines C."/>
            <person name="Rensing S.A."/>
            <person name="Riano-Pachon D.M."/>
            <person name="Richier S."/>
            <person name="Rokitta S."/>
            <person name="Shiraiwa Y."/>
            <person name="Soanes D.M."/>
            <person name="van der Giezen M."/>
            <person name="Wahlund T.M."/>
            <person name="Williams B."/>
            <person name="Wilson W."/>
            <person name="Wolfe G."/>
            <person name="Wurch L.L."/>
        </authorList>
    </citation>
    <scope>NUCLEOTIDE SEQUENCE</scope>
</reference>
<evidence type="ECO:0000256" key="2">
    <source>
        <dbReference type="ARBA" id="ARBA00022692"/>
    </source>
</evidence>
<dbReference type="Proteomes" id="UP000013827">
    <property type="component" value="Unassembled WGS sequence"/>
</dbReference>
<evidence type="ECO:0000313" key="8">
    <source>
        <dbReference type="EnsemblProtists" id="EOD34880"/>
    </source>
</evidence>
<dbReference type="InterPro" id="IPR011547">
    <property type="entry name" value="SLC26A/SulP_dom"/>
</dbReference>
<dbReference type="CDD" id="cd00038">
    <property type="entry name" value="CAP_ED"/>
    <property type="match status" value="1"/>
</dbReference>
<feature type="transmembrane region" description="Helical" evidence="6">
    <location>
        <begin position="392"/>
        <end position="412"/>
    </location>
</feature>
<dbReference type="RefSeq" id="XP_005787309.1">
    <property type="nucleotide sequence ID" value="XM_005787252.1"/>
</dbReference>
<keyword evidence="2 6" id="KW-0812">Transmembrane</keyword>
<protein>
    <recommendedName>
        <fullName evidence="7">Cyclic nucleotide-binding domain-containing protein</fullName>
    </recommendedName>
</protein>
<comment type="subcellular location">
    <subcellularLocation>
        <location evidence="1">Membrane</location>
        <topology evidence="1">Multi-pass membrane protein</topology>
    </subcellularLocation>
</comment>
<dbReference type="PANTHER" id="PTHR43310:SF2">
    <property type="entry name" value="SLC26A_SULP TRANSPORTER DOMAIN-CONTAINING PROTEIN"/>
    <property type="match status" value="1"/>
</dbReference>
<dbReference type="Gene3D" id="2.60.120.10">
    <property type="entry name" value="Jelly Rolls"/>
    <property type="match status" value="1"/>
</dbReference>
<dbReference type="STRING" id="2903.R1F7G8"/>
<evidence type="ECO:0000259" key="7">
    <source>
        <dbReference type="PROSITE" id="PS50042"/>
    </source>
</evidence>
<reference evidence="8" key="2">
    <citation type="submission" date="2024-10" db="UniProtKB">
        <authorList>
            <consortium name="EnsemblProtists"/>
        </authorList>
    </citation>
    <scope>IDENTIFICATION</scope>
</reference>
<evidence type="ECO:0000256" key="6">
    <source>
        <dbReference type="SAM" id="Phobius"/>
    </source>
</evidence>
<feature type="transmembrane region" description="Helical" evidence="6">
    <location>
        <begin position="329"/>
        <end position="351"/>
    </location>
</feature>
<dbReference type="GeneID" id="17280151"/>
<dbReference type="InterPro" id="IPR052706">
    <property type="entry name" value="Membrane-Transporter-like"/>
</dbReference>
<feature type="transmembrane region" description="Helical" evidence="6">
    <location>
        <begin position="197"/>
        <end position="218"/>
    </location>
</feature>
<proteinExistence type="predicted"/>
<dbReference type="InterPro" id="IPR036513">
    <property type="entry name" value="STAS_dom_sf"/>
</dbReference>
<sequence>MSAHLSGIVELLSADAPAPFGSTSPVLGTTDGRRSPVLSERSSDLGGGSSKPGSPRPPPLKALAQPLLERAEEGHIGPAPATTSADGGGGEEESRSVAVTKALIYGCINAVVCAPVMISFASIIFRHPTFHRDAATYARLVKLVLFSSAVHQTVFVTTSSLVFAVGQVQDAGLIFLSSMANQVVEALEKRQAPYDEVIATALVALASSTTLLGLALVLTGKLRLAGLVQYLPLPVVGGYLAYIGLYCFEAGLSLMSGTEVTSVAQMAEQPASCLETWSSFRPSLVHWDVLPSLLPTWLAMYTVVAFSSSLDVAAIQMDMGKQLDFNHELITVGLSNAASGLCGGFTGSYIFSTTIFTYRTGTRLRLCGAVVIAAELLLFASPVTVGAYVPKLFFGAVLTFIAADLLVDWLWAARHKVHPTEYAIILLTFGAINCFGLEVGMCGGVLIAMCHFIIDYASAPVVRRIDVRSTVLRSFAHSRALAGEQTRLISLRCRGYIFFGSTLRIMEDVLSAVSVPPHLEPTLGRPPSKQRPSAQPAPPTRFVLFDFAAVTGLDATAARACFLNLTRTLAPLGIEALEYCEEKLLEEATRKQPIGTREFDSSPFVARAATQSAPDLAHLAALAGEPGGGGGGVVGGGSGGSWLARSVQRAPLVDSYHAGMLDGLAPYFEEESRGQRAGAGHESHGPGRRIFAAGEEAGALYFIAEGQAGPSEEEARASCADREQVRIARYAHGGIFGELDFFLHNRRSFRAEAGGGGTSLLTLTRGRLRDMQSEAPHLAAALEHALLRYLCFQVNAKLGLVDGVSDVEEAGEWGGHREKKKQLGPRGKENGKKIPCATPTA</sequence>
<feature type="transmembrane region" description="Helical" evidence="6">
    <location>
        <begin position="102"/>
        <end position="125"/>
    </location>
</feature>
<feature type="transmembrane region" description="Helical" evidence="6">
    <location>
        <begin position="230"/>
        <end position="248"/>
    </location>
</feature>
<dbReference type="eggNOG" id="KOG0236">
    <property type="taxonomic scope" value="Eukaryota"/>
</dbReference>
<dbReference type="PROSITE" id="PS50042">
    <property type="entry name" value="CNMP_BINDING_3"/>
    <property type="match status" value="1"/>
</dbReference>
<feature type="transmembrane region" description="Helical" evidence="6">
    <location>
        <begin position="363"/>
        <end position="380"/>
    </location>
</feature>
<dbReference type="GO" id="GO:0016020">
    <property type="term" value="C:membrane"/>
    <property type="evidence" value="ECO:0007669"/>
    <property type="project" value="UniProtKB-SubCell"/>
</dbReference>
<feature type="domain" description="Cyclic nucleotide-binding" evidence="7">
    <location>
        <begin position="686"/>
        <end position="771"/>
    </location>
</feature>
<evidence type="ECO:0000256" key="3">
    <source>
        <dbReference type="ARBA" id="ARBA00022989"/>
    </source>
</evidence>
<dbReference type="PaxDb" id="2903-EOD34880"/>
<dbReference type="AlphaFoldDB" id="A0A0D3KGJ5"/>
<evidence type="ECO:0000256" key="1">
    <source>
        <dbReference type="ARBA" id="ARBA00004141"/>
    </source>
</evidence>
<feature type="region of interest" description="Disordered" evidence="5">
    <location>
        <begin position="73"/>
        <end position="92"/>
    </location>
</feature>
<feature type="region of interest" description="Disordered" evidence="5">
    <location>
        <begin position="18"/>
        <end position="61"/>
    </location>
</feature>
<dbReference type="InterPro" id="IPR018490">
    <property type="entry name" value="cNMP-bd_dom_sf"/>
</dbReference>
<dbReference type="KEGG" id="ehx:EMIHUDRAFT_455488"/>